<accession>A0AAJ3LU67</accession>
<dbReference type="EMBL" id="LXEV01000023">
    <property type="protein sequence ID" value="OAT46723.1"/>
    <property type="molecule type" value="Genomic_DNA"/>
</dbReference>
<evidence type="ECO:0000313" key="1">
    <source>
        <dbReference type="EMBL" id="OAT46723.1"/>
    </source>
</evidence>
<proteinExistence type="predicted"/>
<organism evidence="1 2">
    <name type="scientific">Proteus hauseri ATCC 700826</name>
    <dbReference type="NCBI Taxonomy" id="1354271"/>
    <lineage>
        <taxon>Bacteria</taxon>
        <taxon>Pseudomonadati</taxon>
        <taxon>Pseudomonadota</taxon>
        <taxon>Gammaproteobacteria</taxon>
        <taxon>Enterobacterales</taxon>
        <taxon>Morganellaceae</taxon>
        <taxon>Proteus</taxon>
    </lineage>
</organism>
<dbReference type="RefSeq" id="WP_064720159.1">
    <property type="nucleotide sequence ID" value="NZ_LXEV01000023.1"/>
</dbReference>
<evidence type="ECO:0000313" key="2">
    <source>
        <dbReference type="Proteomes" id="UP000078250"/>
    </source>
</evidence>
<dbReference type="AlphaFoldDB" id="A0AAJ3LU67"/>
<name>A0AAJ3LU67_PROHU</name>
<sequence>MKQLFLILLLGGIPFTVISEEKFRTGFEMVNKIKGNICQDSRDKERCEKRVVIAAKLSYMEGIKSKYCAVNRDTTEIKDDPKIIENCKKASTFIEDMENTLK</sequence>
<protein>
    <submittedName>
        <fullName evidence="1">Uncharacterized protein</fullName>
    </submittedName>
</protein>
<comment type="caution">
    <text evidence="1">The sequence shown here is derived from an EMBL/GenBank/DDBJ whole genome shotgun (WGS) entry which is preliminary data.</text>
</comment>
<keyword evidence="2" id="KW-1185">Reference proteome</keyword>
<reference evidence="1 2" key="1">
    <citation type="submission" date="2016-04" db="EMBL/GenBank/DDBJ databases">
        <title>ATOL: Assembling a taxonomically balanced genome-scale reconstruction of the evolutionary history of the Enterobacteriaceae.</title>
        <authorList>
            <person name="Plunkett G.III."/>
            <person name="Neeno-Eckwall E.C."/>
            <person name="Glasner J.D."/>
            <person name="Perna N.T."/>
        </authorList>
    </citation>
    <scope>NUCLEOTIDE SEQUENCE [LARGE SCALE GENOMIC DNA]</scope>
    <source>
        <strain evidence="1 2">ATCC 700826</strain>
    </source>
</reference>
<dbReference type="Proteomes" id="UP000078250">
    <property type="component" value="Unassembled WGS sequence"/>
</dbReference>
<gene>
    <name evidence="1" type="ORF">M997_2206</name>
</gene>